<organism evidence="1 2">
    <name type="scientific">Ditylenchus dipsaci</name>
    <dbReference type="NCBI Taxonomy" id="166011"/>
    <lineage>
        <taxon>Eukaryota</taxon>
        <taxon>Metazoa</taxon>
        <taxon>Ecdysozoa</taxon>
        <taxon>Nematoda</taxon>
        <taxon>Chromadorea</taxon>
        <taxon>Rhabditida</taxon>
        <taxon>Tylenchina</taxon>
        <taxon>Tylenchomorpha</taxon>
        <taxon>Sphaerularioidea</taxon>
        <taxon>Anguinidae</taxon>
        <taxon>Anguininae</taxon>
        <taxon>Ditylenchus</taxon>
    </lineage>
</organism>
<proteinExistence type="predicted"/>
<dbReference type="WBParaSite" id="jg14980">
    <property type="protein sequence ID" value="jg14980"/>
    <property type="gene ID" value="jg14980"/>
</dbReference>
<name>A0A915D1P2_9BILA</name>
<dbReference type="Proteomes" id="UP000887574">
    <property type="component" value="Unplaced"/>
</dbReference>
<sequence length="179" mass="19503">MASTSFSPGGKQNSAVAISDALHPNSASSSVAKSANKDLMVKIFKPRDSMQAIAYSPLSALSGSKSSMEKLAEASYLTGVDLSLVNNDNSDVVLPEEKSVENAMKKDQLKLIKKQVKKKLRATDKRKIEFDGDVANMKKKSKQEVADIKQKFDEDLAVLKQNYEDDVAELHAEIADLIA</sequence>
<dbReference type="AlphaFoldDB" id="A0A915D1P2"/>
<evidence type="ECO:0000313" key="1">
    <source>
        <dbReference type="Proteomes" id="UP000887574"/>
    </source>
</evidence>
<protein>
    <submittedName>
        <fullName evidence="2">Uncharacterized protein</fullName>
    </submittedName>
</protein>
<reference evidence="2" key="1">
    <citation type="submission" date="2022-11" db="UniProtKB">
        <authorList>
            <consortium name="WormBaseParasite"/>
        </authorList>
    </citation>
    <scope>IDENTIFICATION</scope>
</reference>
<accession>A0A915D1P2</accession>
<evidence type="ECO:0000313" key="2">
    <source>
        <dbReference type="WBParaSite" id="jg14980"/>
    </source>
</evidence>
<keyword evidence="1" id="KW-1185">Reference proteome</keyword>